<evidence type="ECO:0000313" key="1">
    <source>
        <dbReference type="EMBL" id="OGF82909.1"/>
    </source>
</evidence>
<name>A0A1F5X4V6_9BACT</name>
<protein>
    <submittedName>
        <fullName evidence="1">Uncharacterized protein</fullName>
    </submittedName>
</protein>
<dbReference type="EMBL" id="MFIA01000011">
    <property type="protein sequence ID" value="OGF82909.1"/>
    <property type="molecule type" value="Genomic_DNA"/>
</dbReference>
<dbReference type="AlphaFoldDB" id="A0A1F5X4V6"/>
<evidence type="ECO:0000313" key="2">
    <source>
        <dbReference type="Proteomes" id="UP000178046"/>
    </source>
</evidence>
<organism evidence="1 2">
    <name type="scientific">Candidatus Giovannonibacteria bacterium RIFCSPLOWO2_01_FULL_44_16</name>
    <dbReference type="NCBI Taxonomy" id="1798348"/>
    <lineage>
        <taxon>Bacteria</taxon>
        <taxon>Candidatus Giovannoniibacteriota</taxon>
    </lineage>
</organism>
<accession>A0A1F5X4V6</accession>
<gene>
    <name evidence="1" type="ORF">A2924_00580</name>
</gene>
<dbReference type="Proteomes" id="UP000178046">
    <property type="component" value="Unassembled WGS sequence"/>
</dbReference>
<proteinExistence type="predicted"/>
<reference evidence="1 2" key="1">
    <citation type="journal article" date="2016" name="Nat. Commun.">
        <title>Thousands of microbial genomes shed light on interconnected biogeochemical processes in an aquifer system.</title>
        <authorList>
            <person name="Anantharaman K."/>
            <person name="Brown C.T."/>
            <person name="Hug L.A."/>
            <person name="Sharon I."/>
            <person name="Castelle C.J."/>
            <person name="Probst A.J."/>
            <person name="Thomas B.C."/>
            <person name="Singh A."/>
            <person name="Wilkins M.J."/>
            <person name="Karaoz U."/>
            <person name="Brodie E.L."/>
            <person name="Williams K.H."/>
            <person name="Hubbard S.S."/>
            <person name="Banfield J.F."/>
        </authorList>
    </citation>
    <scope>NUCLEOTIDE SEQUENCE [LARGE SCALE GENOMIC DNA]</scope>
</reference>
<comment type="caution">
    <text evidence="1">The sequence shown here is derived from an EMBL/GenBank/DDBJ whole genome shotgun (WGS) entry which is preliminary data.</text>
</comment>
<sequence>MNYNTSPRYKDLWKQHIAYSVTKLTEVVVAKLEQVFSIGATIEKACDYGDFSPSTYYNWVKKYPDLLDRFRARPSFYFKSIFGPFIHLSTYWRLHDSVEVGPIGNRATDLPHNVRTLITKCR</sequence>